<dbReference type="EMBL" id="FOHJ01000001">
    <property type="protein sequence ID" value="SES70926.1"/>
    <property type="molecule type" value="Genomic_DNA"/>
</dbReference>
<proteinExistence type="predicted"/>
<name>A0A1H9YPF1_9BACI</name>
<feature type="compositionally biased region" description="Polar residues" evidence="1">
    <location>
        <begin position="68"/>
        <end position="90"/>
    </location>
</feature>
<evidence type="ECO:0000313" key="3">
    <source>
        <dbReference type="Proteomes" id="UP000199095"/>
    </source>
</evidence>
<keyword evidence="3" id="KW-1185">Reference proteome</keyword>
<gene>
    <name evidence="2" type="ORF">SAMN05421676_101243</name>
</gene>
<feature type="compositionally biased region" description="Basic and acidic residues" evidence="1">
    <location>
        <begin position="52"/>
        <end position="65"/>
    </location>
</feature>
<evidence type="ECO:0000313" key="2">
    <source>
        <dbReference type="EMBL" id="SES70926.1"/>
    </source>
</evidence>
<accession>A0A1H9YPF1</accession>
<dbReference type="Proteomes" id="UP000199095">
    <property type="component" value="Unassembled WGS sequence"/>
</dbReference>
<sequence length="199" mass="21685">MEIMKKAMLLSFLGILVVFITIGCRSITIPGENGEEMEIDMKDASDGNVDVSMKESDGNEERFEVSSDGETATISSSDGESSFNSQSGENLTLPESFPDDFPLPSDANVISVSEMSDHTKSGGEIDSITYLFEGDMERAYDELKTYAEANGYTIMAETQIDGMYTIQSEKEKGYFSGSLIPDTENETQITANIQIGAPK</sequence>
<dbReference type="RefSeq" id="WP_093131141.1">
    <property type="nucleotide sequence ID" value="NZ_FOHJ01000001.1"/>
</dbReference>
<dbReference type="PROSITE" id="PS51257">
    <property type="entry name" value="PROKAR_LIPOPROTEIN"/>
    <property type="match status" value="1"/>
</dbReference>
<dbReference type="AlphaFoldDB" id="A0A1H9YPF1"/>
<feature type="region of interest" description="Disordered" evidence="1">
    <location>
        <begin position="42"/>
        <end position="100"/>
    </location>
</feature>
<organism evidence="2 3">
    <name type="scientific">Salinibacillus kushneri</name>
    <dbReference type="NCBI Taxonomy" id="237682"/>
    <lineage>
        <taxon>Bacteria</taxon>
        <taxon>Bacillati</taxon>
        <taxon>Bacillota</taxon>
        <taxon>Bacilli</taxon>
        <taxon>Bacillales</taxon>
        <taxon>Bacillaceae</taxon>
        <taxon>Salinibacillus</taxon>
    </lineage>
</organism>
<dbReference type="OrthoDB" id="10009779at2"/>
<evidence type="ECO:0000256" key="1">
    <source>
        <dbReference type="SAM" id="MobiDB-lite"/>
    </source>
</evidence>
<reference evidence="3" key="1">
    <citation type="submission" date="2016-10" db="EMBL/GenBank/DDBJ databases">
        <authorList>
            <person name="Varghese N."/>
            <person name="Submissions S."/>
        </authorList>
    </citation>
    <scope>NUCLEOTIDE SEQUENCE [LARGE SCALE GENOMIC DNA]</scope>
    <source>
        <strain evidence="3">CGMCC 1.3566</strain>
    </source>
</reference>
<protein>
    <submittedName>
        <fullName evidence="2">Uncharacterized protein</fullName>
    </submittedName>
</protein>